<evidence type="ECO:0000313" key="1">
    <source>
        <dbReference type="EMBL" id="ALO25144.1"/>
    </source>
</evidence>
<name>A0A0S2INB6_LEPBO</name>
<reference evidence="1 2" key="1">
    <citation type="journal article" date="2015" name="PLoS Negl. Trop. Dis.">
        <title>Distribution of Plasmids in Distinct Leptospira Pathogenic Species.</title>
        <authorList>
            <person name="Wang Y."/>
            <person name="Zhuang X."/>
            <person name="Zhong Y."/>
            <person name="Zhang C."/>
            <person name="Zhang Y."/>
            <person name="Zeng L."/>
            <person name="Zhu Y."/>
            <person name="He P."/>
            <person name="Dong K."/>
            <person name="Pal U."/>
            <person name="Guo X."/>
            <person name="Qin J."/>
        </authorList>
    </citation>
    <scope>NUCLEOTIDE SEQUENCE [LARGE SCALE GENOMIC DNA]</scope>
    <source>
        <strain evidence="1 2">56604</strain>
    </source>
</reference>
<gene>
    <name evidence="1" type="ORF">LBBP_00818</name>
</gene>
<proteinExistence type="predicted"/>
<dbReference type="Proteomes" id="UP000058857">
    <property type="component" value="Chromosome 1"/>
</dbReference>
<evidence type="ECO:0000313" key="2">
    <source>
        <dbReference type="Proteomes" id="UP000058857"/>
    </source>
</evidence>
<organism evidence="1">
    <name type="scientific">Leptospira borgpetersenii serovar Ballum</name>
    <dbReference type="NCBI Taxonomy" id="280505"/>
    <lineage>
        <taxon>Bacteria</taxon>
        <taxon>Pseudomonadati</taxon>
        <taxon>Spirochaetota</taxon>
        <taxon>Spirochaetia</taxon>
        <taxon>Leptospirales</taxon>
        <taxon>Leptospiraceae</taxon>
        <taxon>Leptospira</taxon>
    </lineage>
</organism>
<sequence>MKALLFCIQTICIRQKMFQKNNLNNFRSKFAALFFLF</sequence>
<protein>
    <submittedName>
        <fullName evidence="1">Uncharacterized protein</fullName>
    </submittedName>
</protein>
<dbReference type="PATRIC" id="fig|280505.15.peg.794"/>
<dbReference type="EMBL" id="CP012029">
    <property type="protein sequence ID" value="ALO25144.1"/>
    <property type="molecule type" value="Genomic_DNA"/>
</dbReference>
<accession>A0A0S2INB6</accession>
<dbReference type="AlphaFoldDB" id="A0A0S2INB6"/>